<dbReference type="GO" id="GO:0046872">
    <property type="term" value="F:metal ion binding"/>
    <property type="evidence" value="ECO:0007669"/>
    <property type="project" value="UniProtKB-KW"/>
</dbReference>
<gene>
    <name evidence="6" type="ORF">EX30DRAFT_362435</name>
</gene>
<dbReference type="PANTHER" id="PTHR11474">
    <property type="entry name" value="TYROSINASE FAMILY MEMBER"/>
    <property type="match status" value="1"/>
</dbReference>
<protein>
    <submittedName>
        <fullName evidence="6">Di-copper centre-containing protein</fullName>
    </submittedName>
</protein>
<dbReference type="InterPro" id="IPR050316">
    <property type="entry name" value="Tyrosinase/Hemocyanin"/>
</dbReference>
<accession>A0A4S2N177</accession>
<dbReference type="AlphaFoldDB" id="A0A4S2N177"/>
<dbReference type="InterPro" id="IPR008922">
    <property type="entry name" value="Di-copper_centre_dom_sf"/>
</dbReference>
<sequence length="366" mass="40761">MKLSTIILAAFTTLTVAVPLAEPQDTTAELSATASIGGLCIIPKVRREWRTLSKTQKKSFIDAVLCLAKKPKEKGSSIGGARTRWDEFQGIHNEQTPFIHFTGIFVPWHRYFLSVVEDALVKECGYKGGLPYWDWLIDAESGVPFEQWPIFDPVLGFGGNGPYIPDSEVHPDDNPIPFPIPGRTGGGCVSDGPFTFPGFKLSINGTDPHIQREEHCLRRDFSPSLALYDLKRTVWDETIAAPDFHSMWRSLEGEPRVMGPRPNIHHGGHNGVGGELGQMGHTYNSPADPIFYLHHANLDRAFTQWQLKKLPQRWFDVHGNIQAYDFAGANGNITLAYPLNMGSVAKTRKVIEVMNTWGGPLCYTYA</sequence>
<feature type="chain" id="PRO_5020653140" evidence="3">
    <location>
        <begin position="18"/>
        <end position="366"/>
    </location>
</feature>
<evidence type="ECO:0000313" key="7">
    <source>
        <dbReference type="Proteomes" id="UP000298138"/>
    </source>
</evidence>
<dbReference type="SUPFAM" id="SSF48056">
    <property type="entry name" value="Di-copper centre-containing domain"/>
    <property type="match status" value="1"/>
</dbReference>
<dbReference type="Proteomes" id="UP000298138">
    <property type="component" value="Unassembled WGS sequence"/>
</dbReference>
<feature type="signal peptide" evidence="3">
    <location>
        <begin position="1"/>
        <end position="17"/>
    </location>
</feature>
<dbReference type="EMBL" id="ML220114">
    <property type="protein sequence ID" value="TGZ82811.1"/>
    <property type="molecule type" value="Genomic_DNA"/>
</dbReference>
<dbReference type="GO" id="GO:0016491">
    <property type="term" value="F:oxidoreductase activity"/>
    <property type="evidence" value="ECO:0007669"/>
    <property type="project" value="InterPro"/>
</dbReference>
<keyword evidence="2" id="KW-0186">Copper</keyword>
<dbReference type="STRING" id="341454.A0A4S2N177"/>
<keyword evidence="7" id="KW-1185">Reference proteome</keyword>
<organism evidence="6 7">
    <name type="scientific">Ascodesmis nigricans</name>
    <dbReference type="NCBI Taxonomy" id="341454"/>
    <lineage>
        <taxon>Eukaryota</taxon>
        <taxon>Fungi</taxon>
        <taxon>Dikarya</taxon>
        <taxon>Ascomycota</taxon>
        <taxon>Pezizomycotina</taxon>
        <taxon>Pezizomycetes</taxon>
        <taxon>Pezizales</taxon>
        <taxon>Ascodesmidaceae</taxon>
        <taxon>Ascodesmis</taxon>
    </lineage>
</organism>
<name>A0A4S2N177_9PEZI</name>
<evidence type="ECO:0000256" key="2">
    <source>
        <dbReference type="ARBA" id="ARBA00023008"/>
    </source>
</evidence>
<dbReference type="PROSITE" id="PS00498">
    <property type="entry name" value="TYROSINASE_2"/>
    <property type="match status" value="1"/>
</dbReference>
<proteinExistence type="predicted"/>
<dbReference type="InterPro" id="IPR002227">
    <property type="entry name" value="Tyrosinase_Cu-bd"/>
</dbReference>
<evidence type="ECO:0000256" key="1">
    <source>
        <dbReference type="ARBA" id="ARBA00022723"/>
    </source>
</evidence>
<evidence type="ECO:0000259" key="5">
    <source>
        <dbReference type="PROSITE" id="PS00498"/>
    </source>
</evidence>
<dbReference type="OrthoDB" id="6132182at2759"/>
<dbReference type="PROSITE" id="PS00497">
    <property type="entry name" value="TYROSINASE_1"/>
    <property type="match status" value="1"/>
</dbReference>
<keyword evidence="1" id="KW-0479">Metal-binding</keyword>
<dbReference type="Gene3D" id="1.10.1280.10">
    <property type="entry name" value="Di-copper center containing domain from catechol oxidase"/>
    <property type="match status" value="1"/>
</dbReference>
<evidence type="ECO:0000256" key="3">
    <source>
        <dbReference type="SAM" id="SignalP"/>
    </source>
</evidence>
<dbReference type="Pfam" id="PF00264">
    <property type="entry name" value="Tyrosinase"/>
    <property type="match status" value="1"/>
</dbReference>
<evidence type="ECO:0000313" key="6">
    <source>
        <dbReference type="EMBL" id="TGZ82811.1"/>
    </source>
</evidence>
<dbReference type="PANTHER" id="PTHR11474:SF126">
    <property type="entry name" value="TYROSINASE-LIKE PROTEIN TYR-1-RELATED"/>
    <property type="match status" value="1"/>
</dbReference>
<dbReference type="InParanoid" id="A0A4S2N177"/>
<keyword evidence="3" id="KW-0732">Signal</keyword>
<reference evidence="6 7" key="1">
    <citation type="submission" date="2019-04" db="EMBL/GenBank/DDBJ databases">
        <title>Comparative genomics and transcriptomics to analyze fruiting body development in filamentous ascomycetes.</title>
        <authorList>
            <consortium name="DOE Joint Genome Institute"/>
            <person name="Lutkenhaus R."/>
            <person name="Traeger S."/>
            <person name="Breuer J."/>
            <person name="Kuo A."/>
            <person name="Lipzen A."/>
            <person name="Pangilinan J."/>
            <person name="Dilworth D."/>
            <person name="Sandor L."/>
            <person name="Poggeler S."/>
            <person name="Barry K."/>
            <person name="Grigoriev I.V."/>
            <person name="Nowrousian M."/>
        </authorList>
    </citation>
    <scope>NUCLEOTIDE SEQUENCE [LARGE SCALE GENOMIC DNA]</scope>
    <source>
        <strain evidence="6 7">CBS 389.68</strain>
    </source>
</reference>
<feature type="domain" description="Tyrosinase copper-binding" evidence="5">
    <location>
        <begin position="288"/>
        <end position="299"/>
    </location>
</feature>
<feature type="domain" description="Tyrosinase copper-binding" evidence="4">
    <location>
        <begin position="100"/>
        <end position="117"/>
    </location>
</feature>
<evidence type="ECO:0000259" key="4">
    <source>
        <dbReference type="PROSITE" id="PS00497"/>
    </source>
</evidence>
<dbReference type="PRINTS" id="PR00092">
    <property type="entry name" value="TYROSINASE"/>
</dbReference>